<reference evidence="2" key="1">
    <citation type="submission" date="2016-01" db="EMBL/GenBank/DDBJ databases">
        <authorList>
            <person name="Peeters Charlotte."/>
        </authorList>
    </citation>
    <scope>NUCLEOTIDE SEQUENCE</scope>
    <source>
        <strain evidence="2">LMG 22936</strain>
    </source>
</reference>
<protein>
    <recommendedName>
        <fullName evidence="4">DUF2442 domain-containing protein</fullName>
    </recommendedName>
</protein>
<dbReference type="InterPro" id="IPR018841">
    <property type="entry name" value="DUF2442"/>
</dbReference>
<name>A0A158J3A0_9BURK</name>
<proteinExistence type="predicted"/>
<organism evidence="2 3">
    <name type="scientific">Caballeronia telluris</name>
    <dbReference type="NCBI Taxonomy" id="326475"/>
    <lineage>
        <taxon>Bacteria</taxon>
        <taxon>Pseudomonadati</taxon>
        <taxon>Pseudomonadota</taxon>
        <taxon>Betaproteobacteria</taxon>
        <taxon>Burkholderiales</taxon>
        <taxon>Burkholderiaceae</taxon>
        <taxon>Caballeronia</taxon>
    </lineage>
</organism>
<gene>
    <name evidence="2" type="ORF">AWB66_03761</name>
</gene>
<dbReference type="RefSeq" id="WP_087631683.1">
    <property type="nucleotide sequence ID" value="NZ_FCNZ02000014.1"/>
</dbReference>
<comment type="caution">
    <text evidence="2">The sequence shown here is derived from an EMBL/GenBank/DDBJ whole genome shotgun (WGS) entry which is preliminary data.</text>
</comment>
<dbReference type="Pfam" id="PF10387">
    <property type="entry name" value="DUF2442"/>
    <property type="match status" value="1"/>
</dbReference>
<evidence type="ECO:0000313" key="3">
    <source>
        <dbReference type="Proteomes" id="UP000054717"/>
    </source>
</evidence>
<dbReference type="AlphaFoldDB" id="A0A158J3A0"/>
<sequence>MANTKEEREQYERAVQAGKALGPRVAAARYRRASAKLEIDYDNGVTLGVPVAIIQEFDLLPAPPGTADLSHIEIWGDGYDLHFPRLDLSIYAPALLKGVFGTRAWQRDLARAMGSITSPAKAAASRENGKKGGRPRKHAVPAQAA</sequence>
<dbReference type="EMBL" id="FCNZ02000014">
    <property type="protein sequence ID" value="SAL63328.1"/>
    <property type="molecule type" value="Genomic_DNA"/>
</dbReference>
<dbReference type="Gene3D" id="3.30.2020.40">
    <property type="entry name" value="Uncharacterised protein PF10387, DUF2442"/>
    <property type="match status" value="1"/>
</dbReference>
<dbReference type="Proteomes" id="UP000054717">
    <property type="component" value="Unassembled WGS sequence"/>
</dbReference>
<accession>A0A158J3A0</accession>
<feature type="region of interest" description="Disordered" evidence="1">
    <location>
        <begin position="116"/>
        <end position="145"/>
    </location>
</feature>
<evidence type="ECO:0000313" key="2">
    <source>
        <dbReference type="EMBL" id="SAL63328.1"/>
    </source>
</evidence>
<evidence type="ECO:0000256" key="1">
    <source>
        <dbReference type="SAM" id="MobiDB-lite"/>
    </source>
</evidence>
<keyword evidence="3" id="KW-1185">Reference proteome</keyword>
<dbReference type="STRING" id="326475.AWB66_03761"/>
<evidence type="ECO:0008006" key="4">
    <source>
        <dbReference type="Google" id="ProtNLM"/>
    </source>
</evidence>